<name>A0A8B6X0Z1_9BURK</name>
<dbReference type="Gene3D" id="2.40.160.20">
    <property type="match status" value="1"/>
</dbReference>
<dbReference type="GO" id="GO:0009279">
    <property type="term" value="C:cell outer membrane"/>
    <property type="evidence" value="ECO:0007669"/>
    <property type="project" value="UniProtKB-SubCell"/>
</dbReference>
<dbReference type="InterPro" id="IPR011250">
    <property type="entry name" value="OMP/PagP_B-barrel"/>
</dbReference>
<evidence type="ECO:0000256" key="2">
    <source>
        <dbReference type="SAM" id="SignalP"/>
    </source>
</evidence>
<organism evidence="3 4">
    <name type="scientific">Derxia gummosa DSM 723</name>
    <dbReference type="NCBI Taxonomy" id="1121388"/>
    <lineage>
        <taxon>Bacteria</taxon>
        <taxon>Pseudomonadati</taxon>
        <taxon>Pseudomonadota</taxon>
        <taxon>Betaproteobacteria</taxon>
        <taxon>Burkholderiales</taxon>
        <taxon>Alcaligenaceae</taxon>
        <taxon>Derxia</taxon>
    </lineage>
</organism>
<proteinExistence type="predicted"/>
<dbReference type="PANTHER" id="PTHR36920">
    <property type="match status" value="1"/>
</dbReference>
<keyword evidence="2" id="KW-0732">Signal</keyword>
<feature type="signal peptide" evidence="2">
    <location>
        <begin position="1"/>
        <end position="26"/>
    </location>
</feature>
<evidence type="ECO:0000256" key="1">
    <source>
        <dbReference type="ARBA" id="ARBA00004442"/>
    </source>
</evidence>
<protein>
    <submittedName>
        <fullName evidence="4">OmpW/AlkL family protein</fullName>
    </submittedName>
</protein>
<dbReference type="GO" id="GO:0055085">
    <property type="term" value="P:transmembrane transport"/>
    <property type="evidence" value="ECO:0007669"/>
    <property type="project" value="TreeGrafter"/>
</dbReference>
<dbReference type="Pfam" id="PF03922">
    <property type="entry name" value="OmpW"/>
    <property type="match status" value="1"/>
</dbReference>
<dbReference type="InterPro" id="IPR005618">
    <property type="entry name" value="OMPW"/>
</dbReference>
<sequence>MQALAHRLKPIAAATLAFGLALPAMAQTAGSHVVSVGALRYQPNDSSDPLNITNVPAAAGGGPQAGSGFTISAETTLAFTYEYFITDNIGIEVLGGVPPKHTLKGTGTLGADAINPLATVRQYSVPVLLRWHFNEPTDRFRPYVGLGAAYTWFDEIRITPQFQQALSLKLTRGASGAGVTTASVDGRLKPVFNVGATYAFDKNWGAIASVSYMPLDATAKLTTTLPTGAVVRSEGKLDINPVIMYLGVTRTF</sequence>
<dbReference type="SUPFAM" id="SSF56925">
    <property type="entry name" value="OMPA-like"/>
    <property type="match status" value="1"/>
</dbReference>
<accession>A0A8B6X0Z1</accession>
<evidence type="ECO:0000313" key="4">
    <source>
        <dbReference type="RefSeq" id="WP_028309905.1"/>
    </source>
</evidence>
<dbReference type="OrthoDB" id="9807574at2"/>
<evidence type="ECO:0000313" key="3">
    <source>
        <dbReference type="Proteomes" id="UP000675920"/>
    </source>
</evidence>
<keyword evidence="3" id="KW-1185">Reference proteome</keyword>
<dbReference type="PANTHER" id="PTHR36920:SF1">
    <property type="entry name" value="OUTER MEMBRANE PROTEIN W"/>
    <property type="match status" value="1"/>
</dbReference>
<comment type="subcellular location">
    <subcellularLocation>
        <location evidence="1">Cell outer membrane</location>
    </subcellularLocation>
</comment>
<dbReference type="RefSeq" id="WP_028309905.1">
    <property type="nucleotide sequence ID" value="NZ_AXWS01000002.1"/>
</dbReference>
<dbReference type="Proteomes" id="UP000675920">
    <property type="component" value="Unplaced"/>
</dbReference>
<dbReference type="AlphaFoldDB" id="A0A8B6X0Z1"/>
<feature type="chain" id="PRO_5034926976" evidence="2">
    <location>
        <begin position="27"/>
        <end position="252"/>
    </location>
</feature>
<reference evidence="4" key="1">
    <citation type="submission" date="2025-08" db="UniProtKB">
        <authorList>
            <consortium name="RefSeq"/>
        </authorList>
    </citation>
    <scope>IDENTIFICATION</scope>
</reference>